<keyword evidence="9" id="KW-0238">DNA-binding</keyword>
<proteinExistence type="evidence at protein level"/>
<name>A0A498MHT5_LABRO</name>
<dbReference type="Gene3D" id="1.20.190.20">
    <property type="entry name" value="14-3-3 domain"/>
    <property type="match status" value="1"/>
</dbReference>
<gene>
    <name evidence="9" type="ORF">ROHU_024773</name>
</gene>
<evidence type="ECO:0007829" key="11">
    <source>
        <dbReference type="PeptideAtlas" id="A0A498MHT5"/>
    </source>
</evidence>
<dbReference type="GO" id="GO:0000398">
    <property type="term" value="P:mRNA splicing, via spliceosome"/>
    <property type="evidence" value="ECO:0007669"/>
    <property type="project" value="InterPro"/>
</dbReference>
<reference evidence="9 10" key="1">
    <citation type="submission" date="2018-03" db="EMBL/GenBank/DDBJ databases">
        <title>Draft genome sequence of Rohu Carp (Labeo rohita).</title>
        <authorList>
            <person name="Das P."/>
            <person name="Kushwaha B."/>
            <person name="Joshi C.G."/>
            <person name="Kumar D."/>
            <person name="Nagpure N.S."/>
            <person name="Sahoo L."/>
            <person name="Das S.P."/>
            <person name="Bit A."/>
            <person name="Patnaik S."/>
            <person name="Meher P.K."/>
            <person name="Jayasankar P."/>
            <person name="Koringa P.G."/>
            <person name="Patel N.V."/>
            <person name="Hinsu A.T."/>
            <person name="Kumar R."/>
            <person name="Pandey M."/>
            <person name="Agarwal S."/>
            <person name="Srivastava S."/>
            <person name="Singh M."/>
            <person name="Iquebal M.A."/>
            <person name="Jaiswal S."/>
            <person name="Angadi U.B."/>
            <person name="Kumar N."/>
            <person name="Raza M."/>
            <person name="Shah T.M."/>
            <person name="Rai A."/>
            <person name="Jena J.K."/>
        </authorList>
    </citation>
    <scope>NUCLEOTIDE SEQUENCE [LARGE SCALE GENOMIC DNA]</scope>
    <source>
        <strain evidence="9">DASCIFA01</strain>
        <tissue evidence="9">Testis</tissue>
    </source>
</reference>
<evidence type="ECO:0000256" key="1">
    <source>
        <dbReference type="ARBA" id="ARBA00004123"/>
    </source>
</evidence>
<dbReference type="SMART" id="SM00101">
    <property type="entry name" value="14_3_3"/>
    <property type="match status" value="1"/>
</dbReference>
<feature type="compositionally biased region" description="Basic and acidic residues" evidence="7">
    <location>
        <begin position="242"/>
        <end position="260"/>
    </location>
</feature>
<feature type="compositionally biased region" description="Acidic residues" evidence="7">
    <location>
        <begin position="470"/>
        <end position="486"/>
    </location>
</feature>
<keyword evidence="5" id="KW-0539">Nucleus</keyword>
<comment type="caution">
    <text evidence="9">The sequence shown here is derived from an EMBL/GenBank/DDBJ whole genome shotgun (WGS) entry which is preliminary data.</text>
</comment>
<dbReference type="SUPFAM" id="SSF48445">
    <property type="entry name" value="14-3-3 protein"/>
    <property type="match status" value="1"/>
</dbReference>
<organism evidence="9 10">
    <name type="scientific">Labeo rohita</name>
    <name type="common">Indian major carp</name>
    <name type="synonym">Cyprinus rohita</name>
    <dbReference type="NCBI Taxonomy" id="84645"/>
    <lineage>
        <taxon>Eukaryota</taxon>
        <taxon>Metazoa</taxon>
        <taxon>Chordata</taxon>
        <taxon>Craniata</taxon>
        <taxon>Vertebrata</taxon>
        <taxon>Euteleostomi</taxon>
        <taxon>Actinopterygii</taxon>
        <taxon>Neopterygii</taxon>
        <taxon>Teleostei</taxon>
        <taxon>Ostariophysi</taxon>
        <taxon>Cypriniformes</taxon>
        <taxon>Cyprinidae</taxon>
        <taxon>Labeoninae</taxon>
        <taxon>Labeonini</taxon>
        <taxon>Labeo</taxon>
    </lineage>
</organism>
<evidence type="ECO:0000259" key="8">
    <source>
        <dbReference type="SMART" id="SM00101"/>
    </source>
</evidence>
<protein>
    <submittedName>
        <fullName evidence="9">GC-rich sequence DNA-binding factor 2-like protein</fullName>
    </submittedName>
</protein>
<dbReference type="Pfam" id="PF00244">
    <property type="entry name" value="14-3-3"/>
    <property type="match status" value="1"/>
</dbReference>
<evidence type="ECO:0000256" key="5">
    <source>
        <dbReference type="ARBA" id="ARBA00023242"/>
    </source>
</evidence>
<keyword evidence="10" id="KW-1185">Reference proteome</keyword>
<dbReference type="Pfam" id="PF07842">
    <property type="entry name" value="GCFC"/>
    <property type="match status" value="1"/>
</dbReference>
<evidence type="ECO:0000256" key="3">
    <source>
        <dbReference type="ARBA" id="ARBA00010801"/>
    </source>
</evidence>
<dbReference type="InterPro" id="IPR000308">
    <property type="entry name" value="14-3-3"/>
</dbReference>
<dbReference type="STRING" id="84645.A0A498MHT5"/>
<evidence type="ECO:0000313" key="9">
    <source>
        <dbReference type="EMBL" id="RXN20681.1"/>
    </source>
</evidence>
<feature type="compositionally biased region" description="Low complexity" evidence="7">
    <location>
        <begin position="374"/>
        <end position="386"/>
    </location>
</feature>
<keyword evidence="6" id="KW-0175">Coiled coil</keyword>
<evidence type="ECO:0000256" key="4">
    <source>
        <dbReference type="ARBA" id="ARBA00011625"/>
    </source>
</evidence>
<dbReference type="InterPro" id="IPR012890">
    <property type="entry name" value="GCFC2-like"/>
</dbReference>
<dbReference type="EMBL" id="QBIY01012633">
    <property type="protein sequence ID" value="RXN20681.1"/>
    <property type="molecule type" value="Genomic_DNA"/>
</dbReference>
<feature type="compositionally biased region" description="Basic and acidic residues" evidence="7">
    <location>
        <begin position="445"/>
        <end position="469"/>
    </location>
</feature>
<feature type="domain" description="14-3-3" evidence="8">
    <location>
        <begin position="3"/>
        <end position="242"/>
    </location>
</feature>
<dbReference type="GO" id="GO:0005634">
    <property type="term" value="C:nucleus"/>
    <property type="evidence" value="ECO:0007669"/>
    <property type="project" value="UniProtKB-SubCell"/>
</dbReference>
<feature type="compositionally biased region" description="Acidic residues" evidence="7">
    <location>
        <begin position="358"/>
        <end position="373"/>
    </location>
</feature>
<evidence type="ECO:0000256" key="7">
    <source>
        <dbReference type="SAM" id="MobiDB-lite"/>
    </source>
</evidence>
<dbReference type="GO" id="GO:0003677">
    <property type="term" value="F:DNA binding"/>
    <property type="evidence" value="ECO:0007669"/>
    <property type="project" value="UniProtKB-KW"/>
</dbReference>
<dbReference type="InterPro" id="IPR022783">
    <property type="entry name" value="GCFC_dom"/>
</dbReference>
<comment type="similarity">
    <text evidence="2">Belongs to the 14-3-3 family.</text>
</comment>
<evidence type="ECO:0000256" key="2">
    <source>
        <dbReference type="ARBA" id="ARBA00006141"/>
    </source>
</evidence>
<dbReference type="PRINTS" id="PR00305">
    <property type="entry name" value="1433ZETA"/>
</dbReference>
<dbReference type="AlphaFoldDB" id="A0A498MHT5"/>
<keyword evidence="11" id="KW-1267">Proteomics identification</keyword>
<accession>A0A498MHT5</accession>
<feature type="compositionally biased region" description="Acidic residues" evidence="7">
    <location>
        <begin position="428"/>
        <end position="444"/>
    </location>
</feature>
<dbReference type="PROSITE" id="PS00796">
    <property type="entry name" value="1433_1"/>
    <property type="match status" value="1"/>
</dbReference>
<dbReference type="Proteomes" id="UP000290572">
    <property type="component" value="Unassembled WGS sequence"/>
</dbReference>
<evidence type="ECO:0000313" key="10">
    <source>
        <dbReference type="Proteomes" id="UP000290572"/>
    </source>
</evidence>
<dbReference type="PANTHER" id="PTHR12214:SF4">
    <property type="entry name" value="INTRON LARGE COMPLEX COMPONENT GCFC2"/>
    <property type="match status" value="1"/>
</dbReference>
<dbReference type="PANTHER" id="PTHR12214">
    <property type="entry name" value="GC-RICH SEQUENCE DNA-BINDING FACTOR"/>
    <property type="match status" value="1"/>
</dbReference>
<comment type="similarity">
    <text evidence="3">Belongs to the GCF family.</text>
</comment>
<dbReference type="FunFam" id="1.20.190.20:FF:000001">
    <property type="entry name" value="14-3-3 gamma 1"/>
    <property type="match status" value="1"/>
</dbReference>
<dbReference type="InterPro" id="IPR036815">
    <property type="entry name" value="14-3-3_dom_sf"/>
</dbReference>
<comment type="subcellular location">
    <subcellularLocation>
        <location evidence="1">Nucleus</location>
    </subcellularLocation>
</comment>
<evidence type="ECO:0000256" key="6">
    <source>
        <dbReference type="SAM" id="Coils"/>
    </source>
</evidence>
<dbReference type="InterPro" id="IPR023409">
    <property type="entry name" value="14-3-3_CS"/>
</dbReference>
<feature type="coiled-coil region" evidence="6">
    <location>
        <begin position="550"/>
        <end position="577"/>
    </location>
</feature>
<feature type="region of interest" description="Disordered" evidence="7">
    <location>
        <begin position="225"/>
        <end position="517"/>
    </location>
</feature>
<sequence length="916" mass="104392">MDRTELIQKAKLAEQAERYDDMACCMKSVTEAGSELSNEERNLLSVAYKNVVGARRSAWRVISSIEQKTEGNDKKLQMVKEYRQKVESELRDICNDVLELLNKYLIQNSSNPESKVFYLKMKGDYYRYLAEVASGDDKRYNSQDAYQKAFDISKTEMQPTHPIRLGLALNFSVFFYEILNSPEKACALAKQAFDEAIAELDTLNEESYKDSTLIMQLLRDNLTPRRNFRQRKNESSDEDENEKLGGKETKKADSKADLPRKGNSSNVNVSSKTRESDSSDAEEPSITSLQSKDSKQQSKSNTLSFVDEKDATEESFTVKRSVNREVVFQARKKEGSPAPLPSFQVKKSNRDVSVQSDSDSDASVEDIPPDSDDGSSSTMSSSSGSSKPQRVVIPDARKIRAAKEKRRQARAQQDYISLDSPRTPGSLQEEDLSNGEQNSDNELDDHERRIEFAPKPKTLRERMAEKMGSDSDESFSDSQEEEDQQMWEEQQIGKGVKRHQKEYQAPRPARQKKMGIPETLPPVSIDVIKKRIISKLDSLREVHRAREAELRRMQLDMEMAKSSLESLENHAADEQLRFYRTMNIFSRNLLECLSEKMALINSVELDMHSLYIDQAEALDSYSNAYIGLCIPKLLAPLIRHQLIGWNPLQAGEDFEALPWYSAVERFCHGQGYEESENMDKTTLPTIIEKTILSKVQGFVELVWDPLSAQQSQTLTTLCKRIQDDYSVFDGEQSKPVKAFVEAVIQRLRSAVDNDVFVPLYPKKFLEDKQSSQFQFQNKQFWSAVKLLGNMALWDGLISEHILKELILEKLLGRYLMITVLNESDPKHSILKCKKIADCFPKSWFIDVNAGSSLPQLQNFSKHLVQIAHALFEGNKDSSCTRAVLTDVLFVLKNIKAHDSIRTITEKYHCEDLLKAL</sequence>
<dbReference type="InterPro" id="IPR023410">
    <property type="entry name" value="14-3-3_domain"/>
</dbReference>
<comment type="subunit">
    <text evidence="4">Homodimer, and heterodimer with other family members.</text>
</comment>